<proteinExistence type="predicted"/>
<dbReference type="Proteomes" id="UP000663525">
    <property type="component" value="Chromosome"/>
</dbReference>
<name>A0A897MR74_9EURY</name>
<dbReference type="Pfam" id="PF04967">
    <property type="entry name" value="HTH_10"/>
    <property type="match status" value="1"/>
</dbReference>
<dbReference type="InterPro" id="IPR031803">
    <property type="entry name" value="BAT_GAF/HTH-assoc"/>
</dbReference>
<feature type="domain" description="HTH bat-type" evidence="3">
    <location>
        <begin position="274"/>
        <end position="326"/>
    </location>
</feature>
<keyword evidence="2" id="KW-0804">Transcription</keyword>
<evidence type="ECO:0000256" key="2">
    <source>
        <dbReference type="ARBA" id="ARBA00023163"/>
    </source>
</evidence>
<evidence type="ECO:0000259" key="3">
    <source>
        <dbReference type="Pfam" id="PF04967"/>
    </source>
</evidence>
<dbReference type="EMBL" id="CP064787">
    <property type="protein sequence ID" value="QSG04650.1"/>
    <property type="molecule type" value="Genomic_DNA"/>
</dbReference>
<dbReference type="InterPro" id="IPR007050">
    <property type="entry name" value="HTH_bacterioopsin"/>
</dbReference>
<sequence length="338" mass="38530">MLPVRHDDRAWAEDAVEQAQVPTVPSSPFGTPWYVHLSYAASKERLTEADLPQSHAVITQRVSPCRSRRCLLEGAAESRTHRGLGSGTPPDAGTITETSTTYIHSRTHRYNMSIVGVLRLRENLILFGETFGVDHGVEAKLGDFHYVSDQDGNRRYVFFPWCSGGDFDGFDAALAADETVTDWYVVAEFDERTLYRVQTRWFPPEQPLVFPLFREHDITMLEARRDADGLHLRARFPSRETLREFRRKADAIADRVDVERLYVERSPEDPHRKLTDRQREALELAHDRGYFETPSRTTLEDLSTEFGVAPQTLSRHIRDGVEKLVEDAITDSLKNASG</sequence>
<dbReference type="Pfam" id="PF15915">
    <property type="entry name" value="BAT"/>
    <property type="match status" value="1"/>
</dbReference>
<reference evidence="5" key="1">
    <citation type="submission" date="2020-11" db="EMBL/GenBank/DDBJ databases">
        <title>Carbohydrate-dependent, anaerobic sulfur respiration: A novel catabolism in halophilic archaea.</title>
        <authorList>
            <person name="Sorokin D.Y."/>
            <person name="Messina E."/>
            <person name="Smedile F."/>
            <person name="La Cono V."/>
            <person name="Hallsworth J.E."/>
            <person name="Yakimov M.M."/>
        </authorList>
    </citation>
    <scope>NUCLEOTIDE SEQUENCE</scope>
    <source>
        <strain evidence="5">HSR12-1</strain>
    </source>
</reference>
<protein>
    <submittedName>
        <fullName evidence="5">Transcriptional regulator, contains HTH domain</fullName>
    </submittedName>
</protein>
<keyword evidence="1" id="KW-0805">Transcription regulation</keyword>
<organism evidence="5 6">
    <name type="scientific">Halapricum desulfuricans</name>
    <dbReference type="NCBI Taxonomy" id="2841257"/>
    <lineage>
        <taxon>Archaea</taxon>
        <taxon>Methanobacteriati</taxon>
        <taxon>Methanobacteriota</taxon>
        <taxon>Stenosarchaea group</taxon>
        <taxon>Halobacteria</taxon>
        <taxon>Halobacteriales</taxon>
        <taxon>Haloarculaceae</taxon>
        <taxon>Halapricum</taxon>
    </lineage>
</organism>
<evidence type="ECO:0000259" key="4">
    <source>
        <dbReference type="Pfam" id="PF15915"/>
    </source>
</evidence>
<gene>
    <name evidence="5" type="ORF">HSR121_0294</name>
</gene>
<evidence type="ECO:0000313" key="6">
    <source>
        <dbReference type="Proteomes" id="UP000663525"/>
    </source>
</evidence>
<dbReference type="Gene3D" id="3.90.1150.10">
    <property type="entry name" value="Aspartate Aminotransferase, domain 1"/>
    <property type="match status" value="1"/>
</dbReference>
<accession>A0A897MR74</accession>
<feature type="domain" description="Bacterioopsin transcriptional activator GAF and HTH associated" evidence="4">
    <location>
        <begin position="151"/>
        <end position="270"/>
    </location>
</feature>
<evidence type="ECO:0000256" key="1">
    <source>
        <dbReference type="ARBA" id="ARBA00023015"/>
    </source>
</evidence>
<evidence type="ECO:0000313" key="5">
    <source>
        <dbReference type="EMBL" id="QSG04650.1"/>
    </source>
</evidence>
<dbReference type="PANTHER" id="PTHR34236:SF1">
    <property type="entry name" value="DIMETHYL SULFOXIDE REDUCTASE TRANSCRIPTIONAL ACTIVATOR"/>
    <property type="match status" value="1"/>
</dbReference>
<dbReference type="PANTHER" id="PTHR34236">
    <property type="entry name" value="DIMETHYL SULFOXIDE REDUCTASE TRANSCRIPTIONAL ACTIVATOR"/>
    <property type="match status" value="1"/>
</dbReference>
<dbReference type="AlphaFoldDB" id="A0A897MR74"/>
<dbReference type="InterPro" id="IPR015422">
    <property type="entry name" value="PyrdxlP-dep_Trfase_small"/>
</dbReference>